<reference evidence="2" key="2">
    <citation type="submission" date="2023-01" db="EMBL/GenBank/DDBJ databases">
        <authorList>
            <person name="Sun Q."/>
            <person name="Evtushenko L."/>
        </authorList>
    </citation>
    <scope>NUCLEOTIDE SEQUENCE</scope>
    <source>
        <strain evidence="2">VKM Ac-2007</strain>
    </source>
</reference>
<dbReference type="AlphaFoldDB" id="A0A9W6MAT2"/>
<dbReference type="Pfam" id="PF07510">
    <property type="entry name" value="GmrSD_C"/>
    <property type="match status" value="1"/>
</dbReference>
<dbReference type="Proteomes" id="UP001143474">
    <property type="component" value="Unassembled WGS sequence"/>
</dbReference>
<dbReference type="PANTHER" id="PTHR24094:SF15">
    <property type="entry name" value="AMP-DEPENDENT SYNTHETASE_LIGASE DOMAIN-CONTAINING PROTEIN-RELATED"/>
    <property type="match status" value="1"/>
</dbReference>
<keyword evidence="3" id="KW-1185">Reference proteome</keyword>
<protein>
    <recommendedName>
        <fullName evidence="1">GmrSD restriction endonucleases C-terminal domain-containing protein</fullName>
    </recommendedName>
</protein>
<organism evidence="2 3">
    <name type="scientific">Streptosporangium carneum</name>
    <dbReference type="NCBI Taxonomy" id="47481"/>
    <lineage>
        <taxon>Bacteria</taxon>
        <taxon>Bacillati</taxon>
        <taxon>Actinomycetota</taxon>
        <taxon>Actinomycetes</taxon>
        <taxon>Streptosporangiales</taxon>
        <taxon>Streptosporangiaceae</taxon>
        <taxon>Streptosporangium</taxon>
    </lineage>
</organism>
<dbReference type="PANTHER" id="PTHR24094">
    <property type="entry name" value="SECRETED PROTEIN"/>
    <property type="match status" value="1"/>
</dbReference>
<evidence type="ECO:0000259" key="1">
    <source>
        <dbReference type="Pfam" id="PF07510"/>
    </source>
</evidence>
<gene>
    <name evidence="2" type="ORF">GCM10017600_07370</name>
</gene>
<dbReference type="InterPro" id="IPR011089">
    <property type="entry name" value="GmrSD_C"/>
</dbReference>
<dbReference type="EMBL" id="BSEV01000001">
    <property type="protein sequence ID" value="GLK07332.1"/>
    <property type="molecule type" value="Genomic_DNA"/>
</dbReference>
<proteinExistence type="predicted"/>
<sequence length="109" mass="11901">MPLAEAWDSGASTWTAAQRQEYANDLDDPGHLVAVTARSNRSKADKDPSQWLPPYQPARCRYVTEWVAVKLRWALTVDAAERDTLTELAGACPNVPLSTAAESSEGATR</sequence>
<evidence type="ECO:0000313" key="2">
    <source>
        <dbReference type="EMBL" id="GLK07332.1"/>
    </source>
</evidence>
<reference evidence="2" key="1">
    <citation type="journal article" date="2014" name="Int. J. Syst. Evol. Microbiol.">
        <title>Complete genome sequence of Corynebacterium casei LMG S-19264T (=DSM 44701T), isolated from a smear-ripened cheese.</title>
        <authorList>
            <consortium name="US DOE Joint Genome Institute (JGI-PGF)"/>
            <person name="Walter F."/>
            <person name="Albersmeier A."/>
            <person name="Kalinowski J."/>
            <person name="Ruckert C."/>
        </authorList>
    </citation>
    <scope>NUCLEOTIDE SEQUENCE</scope>
    <source>
        <strain evidence="2">VKM Ac-2007</strain>
    </source>
</reference>
<accession>A0A9W6MAT2</accession>
<name>A0A9W6MAT2_9ACTN</name>
<comment type="caution">
    <text evidence="2">The sequence shown here is derived from an EMBL/GenBank/DDBJ whole genome shotgun (WGS) entry which is preliminary data.</text>
</comment>
<feature type="domain" description="GmrSD restriction endonucleases C-terminal" evidence="1">
    <location>
        <begin position="1"/>
        <end position="87"/>
    </location>
</feature>
<evidence type="ECO:0000313" key="3">
    <source>
        <dbReference type="Proteomes" id="UP001143474"/>
    </source>
</evidence>